<dbReference type="AlphaFoldDB" id="A0A9X3MNA4"/>
<evidence type="ECO:0000256" key="3">
    <source>
        <dbReference type="ARBA" id="ARBA00022729"/>
    </source>
</evidence>
<proteinExistence type="inferred from homology"/>
<dbReference type="Pfam" id="PF01547">
    <property type="entry name" value="SBP_bac_1"/>
    <property type="match status" value="1"/>
</dbReference>
<evidence type="ECO:0000313" key="4">
    <source>
        <dbReference type="EMBL" id="MDA0159741.1"/>
    </source>
</evidence>
<reference evidence="4" key="1">
    <citation type="submission" date="2022-10" db="EMBL/GenBank/DDBJ databases">
        <title>The WGS of Solirubrobacter ginsenosidimutans DSM 21036.</title>
        <authorList>
            <person name="Jiang Z."/>
        </authorList>
    </citation>
    <scope>NUCLEOTIDE SEQUENCE</scope>
    <source>
        <strain evidence="4">DSM 21036</strain>
    </source>
</reference>
<dbReference type="RefSeq" id="WP_270038511.1">
    <property type="nucleotide sequence ID" value="NZ_JAPDOD010000003.1"/>
</dbReference>
<protein>
    <submittedName>
        <fullName evidence="4">Extracellular solute-binding protein</fullName>
    </submittedName>
</protein>
<dbReference type="SUPFAM" id="SSF53850">
    <property type="entry name" value="Periplasmic binding protein-like II"/>
    <property type="match status" value="1"/>
</dbReference>
<keyword evidence="3" id="KW-0732">Signal</keyword>
<dbReference type="InterPro" id="IPR006059">
    <property type="entry name" value="SBP"/>
</dbReference>
<dbReference type="PANTHER" id="PTHR43649">
    <property type="entry name" value="ARABINOSE-BINDING PROTEIN-RELATED"/>
    <property type="match status" value="1"/>
</dbReference>
<name>A0A9X3MNA4_9ACTN</name>
<accession>A0A9X3MNA4</accession>
<dbReference type="InterPro" id="IPR050490">
    <property type="entry name" value="Bact_solute-bd_prot1"/>
</dbReference>
<comment type="caution">
    <text evidence="4">The sequence shown here is derived from an EMBL/GenBank/DDBJ whole genome shotgun (WGS) entry which is preliminary data.</text>
</comment>
<evidence type="ECO:0000256" key="1">
    <source>
        <dbReference type="ARBA" id="ARBA00008520"/>
    </source>
</evidence>
<keyword evidence="5" id="KW-1185">Reference proteome</keyword>
<dbReference type="PANTHER" id="PTHR43649:SF34">
    <property type="entry name" value="ABC TRANSPORTER PERIPLASMIC-BINDING PROTEIN YCJN-RELATED"/>
    <property type="match status" value="1"/>
</dbReference>
<dbReference type="Proteomes" id="UP001149140">
    <property type="component" value="Unassembled WGS sequence"/>
</dbReference>
<organism evidence="4 5">
    <name type="scientific">Solirubrobacter ginsenosidimutans</name>
    <dbReference type="NCBI Taxonomy" id="490573"/>
    <lineage>
        <taxon>Bacteria</taxon>
        <taxon>Bacillati</taxon>
        <taxon>Actinomycetota</taxon>
        <taxon>Thermoleophilia</taxon>
        <taxon>Solirubrobacterales</taxon>
        <taxon>Solirubrobacteraceae</taxon>
        <taxon>Solirubrobacter</taxon>
    </lineage>
</organism>
<dbReference type="EMBL" id="JAPDOD010000003">
    <property type="protein sequence ID" value="MDA0159741.1"/>
    <property type="molecule type" value="Genomic_DNA"/>
</dbReference>
<evidence type="ECO:0000256" key="2">
    <source>
        <dbReference type="ARBA" id="ARBA00022448"/>
    </source>
</evidence>
<comment type="similarity">
    <text evidence="1">Belongs to the bacterial solute-binding protein 1 family.</text>
</comment>
<gene>
    <name evidence="4" type="ORF">OM076_05665</name>
</gene>
<keyword evidence="2" id="KW-0813">Transport</keyword>
<dbReference type="Gene3D" id="3.40.190.10">
    <property type="entry name" value="Periplasmic binding protein-like II"/>
    <property type="match status" value="2"/>
</dbReference>
<evidence type="ECO:0000313" key="5">
    <source>
        <dbReference type="Proteomes" id="UP001149140"/>
    </source>
</evidence>
<sequence length="409" mass="44923">MTLTFLWFDWPPAKALEELGKEYTKTRPNVTVKVNVVPNAQWHDAIFTQFAARKTNFDLPILDSQNIGEAVENGSILDISDFVKKNIDTSQYDPYFLAAYGQYPQNQTGEANPDAKTYGLPLLGDTWQMVWRKDLMGDTPPATWEDMIAAAKKCQDDNPGMSGLAFHQAGTSDAAAVTYNVMNALYGGQLWDAKDRKIDGVINDAAGKKAMDVLVNQMVPLTPKGSSNWFIDEVNAAISQGKVCVGFQWMAASGGLLDPASSKLGKTKEEILKKLDFAALPKQVTDKVPLGGMGLHVSKYIPADHQAEALNFIKWFETKEAQTKWAELGGVPARNDVLNSPAFTDVLPYNHVFTESVPRLKDFWNLPEYAKLLNVHSTQVNAAISGTQKPDAALDKLASEEQAILDGGH</sequence>